<evidence type="ECO:0000313" key="6">
    <source>
        <dbReference type="Proteomes" id="UP000247781"/>
    </source>
</evidence>
<dbReference type="PRINTS" id="PR00463">
    <property type="entry name" value="EP450I"/>
</dbReference>
<dbReference type="Gene3D" id="1.10.630.10">
    <property type="entry name" value="Cytochrome P450"/>
    <property type="match status" value="1"/>
</dbReference>
<dbReference type="GO" id="GO:0005506">
    <property type="term" value="F:iron ion binding"/>
    <property type="evidence" value="ECO:0007669"/>
    <property type="project" value="InterPro"/>
</dbReference>
<dbReference type="PROSITE" id="PS00086">
    <property type="entry name" value="CYTOCHROME_P450"/>
    <property type="match status" value="1"/>
</dbReference>
<keyword evidence="3 4" id="KW-0349">Heme</keyword>
<dbReference type="PRINTS" id="PR00385">
    <property type="entry name" value="P450"/>
</dbReference>
<evidence type="ECO:0008006" key="7">
    <source>
        <dbReference type="Google" id="ProtNLM"/>
    </source>
</evidence>
<dbReference type="InterPro" id="IPR017972">
    <property type="entry name" value="Cyt_P450_CS"/>
</dbReference>
<evidence type="ECO:0000256" key="4">
    <source>
        <dbReference type="RuleBase" id="RU000461"/>
    </source>
</evidence>
<name>A0A318H584_9MYCO</name>
<dbReference type="GO" id="GO:0004497">
    <property type="term" value="F:monooxygenase activity"/>
    <property type="evidence" value="ECO:0007669"/>
    <property type="project" value="UniProtKB-KW"/>
</dbReference>
<comment type="similarity">
    <text evidence="2 4">Belongs to the cytochrome P450 family.</text>
</comment>
<dbReference type="InterPro" id="IPR002401">
    <property type="entry name" value="Cyt_P450_E_grp-I"/>
</dbReference>
<keyword evidence="4" id="KW-0560">Oxidoreductase</keyword>
<dbReference type="GO" id="GO:0016705">
    <property type="term" value="F:oxidoreductase activity, acting on paired donors, with incorporation or reduction of molecular oxygen"/>
    <property type="evidence" value="ECO:0007669"/>
    <property type="project" value="InterPro"/>
</dbReference>
<dbReference type="InterPro" id="IPR050121">
    <property type="entry name" value="Cytochrome_P450_monoxygenase"/>
</dbReference>
<dbReference type="SUPFAM" id="SSF48264">
    <property type="entry name" value="Cytochrome P450"/>
    <property type="match status" value="1"/>
</dbReference>
<reference evidence="5 6" key="2">
    <citation type="submission" date="2018-06" db="EMBL/GenBank/DDBJ databases">
        <title>Sequencing of bacterial isolates from soil warming experiment in Harvard Forest, Massachusetts, USA.</title>
        <authorList>
            <person name="Deangelis K.PhD."/>
        </authorList>
    </citation>
    <scope>NUCLEOTIDE SEQUENCE [LARGE SCALE GENOMIC DNA]</scope>
    <source>
        <strain evidence="5 6">GAS496</strain>
    </source>
</reference>
<dbReference type="AlphaFoldDB" id="A0A318H584"/>
<keyword evidence="3 4" id="KW-0479">Metal-binding</keyword>
<dbReference type="CDD" id="cd11053">
    <property type="entry name" value="CYP110-like"/>
    <property type="match status" value="1"/>
</dbReference>
<proteinExistence type="inferred from homology"/>
<dbReference type="PANTHER" id="PTHR24305">
    <property type="entry name" value="CYTOCHROME P450"/>
    <property type="match status" value="1"/>
</dbReference>
<keyword evidence="3 4" id="KW-0408">Iron</keyword>
<reference evidence="6" key="1">
    <citation type="submission" date="2018-05" db="EMBL/GenBank/DDBJ databases">
        <authorList>
            <person name="Deangelis K."/>
            <person name="Huntemann M."/>
            <person name="Clum A."/>
            <person name="Pillay M."/>
            <person name="Palaniappan K."/>
            <person name="Varghese N."/>
            <person name="Mikhailova N."/>
            <person name="Stamatis D."/>
            <person name="Reddy T."/>
            <person name="Daum C."/>
            <person name="Shapiro N."/>
            <person name="Ivanova N."/>
            <person name="Kyrpides N."/>
            <person name="Woyke T."/>
        </authorList>
    </citation>
    <scope>NUCLEOTIDE SEQUENCE [LARGE SCALE GENOMIC DNA]</scope>
    <source>
        <strain evidence="6">GAS496</strain>
    </source>
</reference>
<keyword evidence="4" id="KW-0503">Monooxygenase</keyword>
<comment type="cofactor">
    <cofactor evidence="1 3">
        <name>heme</name>
        <dbReference type="ChEBI" id="CHEBI:30413"/>
    </cofactor>
</comment>
<keyword evidence="6" id="KW-1185">Reference proteome</keyword>
<accession>A0A318H584</accession>
<evidence type="ECO:0000256" key="1">
    <source>
        <dbReference type="ARBA" id="ARBA00001971"/>
    </source>
</evidence>
<dbReference type="PANTHER" id="PTHR24305:SF166">
    <property type="entry name" value="CYTOCHROME P450 12A4, MITOCHONDRIAL-RELATED"/>
    <property type="match status" value="1"/>
</dbReference>
<comment type="caution">
    <text evidence="5">The sequence shown here is derived from an EMBL/GenBank/DDBJ whole genome shotgun (WGS) entry which is preliminary data.</text>
</comment>
<dbReference type="Pfam" id="PF00067">
    <property type="entry name" value="p450"/>
    <property type="match status" value="1"/>
</dbReference>
<protein>
    <recommendedName>
        <fullName evidence="7">Cytochrome P450</fullName>
    </recommendedName>
</protein>
<gene>
    <name evidence="5" type="ORF">C8E89_14212</name>
</gene>
<evidence type="ECO:0000256" key="3">
    <source>
        <dbReference type="PIRSR" id="PIRSR602401-1"/>
    </source>
</evidence>
<sequence>MQTLFEKFGSSFTMRLPFFGPTVVISDPSLIKEFFALPADAVQGVEPNLSSILGSGSTFGLHGDDHRARRKLILPHFNGPRLAAYNGLIERETRHEVSEWPEGIEFPVLPSMLRITLNTILRSVMGADGQELEALRTILPRFMAAGSKLAFVPFLQRDLGPGTPWRQFAARRAEFDNILESLIARAGADPEADHRVDVLSLMLRARYEDGSAMSHDDIKDELLTLVVAGHETTATSLAWAIERLRRHPKWLAQLVEALDVGDTALLQATVYETQRVRPVIDAAARQVVAPSIRLGDWVIPEGYTVTVNIGLTHQNASAFPDADRYMPERFIDERPGSNTWVPFGGGNRRCPGASLANLEMVTVLQTLLEEFTIEPTNAKGERWKSRGVAFAPGLGGRAVIQRRKPLVGRGEADSP</sequence>
<dbReference type="InterPro" id="IPR036396">
    <property type="entry name" value="Cyt_P450_sf"/>
</dbReference>
<dbReference type="GO" id="GO:0020037">
    <property type="term" value="F:heme binding"/>
    <property type="evidence" value="ECO:0007669"/>
    <property type="project" value="InterPro"/>
</dbReference>
<dbReference type="InterPro" id="IPR001128">
    <property type="entry name" value="Cyt_P450"/>
</dbReference>
<dbReference type="Proteomes" id="UP000247781">
    <property type="component" value="Unassembled WGS sequence"/>
</dbReference>
<feature type="binding site" description="axial binding residue" evidence="3">
    <location>
        <position position="350"/>
    </location>
    <ligand>
        <name>heme</name>
        <dbReference type="ChEBI" id="CHEBI:30413"/>
    </ligand>
    <ligandPart>
        <name>Fe</name>
        <dbReference type="ChEBI" id="CHEBI:18248"/>
    </ligandPart>
</feature>
<evidence type="ECO:0000256" key="2">
    <source>
        <dbReference type="ARBA" id="ARBA00010617"/>
    </source>
</evidence>
<evidence type="ECO:0000313" key="5">
    <source>
        <dbReference type="EMBL" id="PXW99125.1"/>
    </source>
</evidence>
<dbReference type="EMBL" id="QJJU01000042">
    <property type="protein sequence ID" value="PXW99125.1"/>
    <property type="molecule type" value="Genomic_DNA"/>
</dbReference>
<organism evidence="5 6">
    <name type="scientific">Mycolicibacterium moriokaense</name>
    <dbReference type="NCBI Taxonomy" id="39691"/>
    <lineage>
        <taxon>Bacteria</taxon>
        <taxon>Bacillati</taxon>
        <taxon>Actinomycetota</taxon>
        <taxon>Actinomycetes</taxon>
        <taxon>Mycobacteriales</taxon>
        <taxon>Mycobacteriaceae</taxon>
        <taxon>Mycolicibacterium</taxon>
    </lineage>
</organism>